<organism evidence="12 13">
    <name type="scientific">Lottia gigantea</name>
    <name type="common">Giant owl limpet</name>
    <dbReference type="NCBI Taxonomy" id="225164"/>
    <lineage>
        <taxon>Eukaryota</taxon>
        <taxon>Metazoa</taxon>
        <taxon>Spiralia</taxon>
        <taxon>Lophotrochozoa</taxon>
        <taxon>Mollusca</taxon>
        <taxon>Gastropoda</taxon>
        <taxon>Patellogastropoda</taxon>
        <taxon>Lottioidea</taxon>
        <taxon>Lottiidae</taxon>
        <taxon>Lottia</taxon>
    </lineage>
</organism>
<evidence type="ECO:0000256" key="1">
    <source>
        <dbReference type="ARBA" id="ARBA00004141"/>
    </source>
</evidence>
<dbReference type="GeneID" id="20239812"/>
<dbReference type="OMA" id="HAETENF"/>
<keyword evidence="2 11" id="KW-0813">Transport</keyword>
<dbReference type="PANTHER" id="PTHR11690">
    <property type="entry name" value="AMILORIDE-SENSITIVE SODIUM CHANNEL-RELATED"/>
    <property type="match status" value="1"/>
</dbReference>
<evidence type="ECO:0000256" key="3">
    <source>
        <dbReference type="ARBA" id="ARBA00022461"/>
    </source>
</evidence>
<dbReference type="GO" id="GO:0005886">
    <property type="term" value="C:plasma membrane"/>
    <property type="evidence" value="ECO:0007669"/>
    <property type="project" value="TreeGrafter"/>
</dbReference>
<gene>
    <name evidence="12" type="ORF">LOTGIDRAFT_164695</name>
</gene>
<name>V4A4T2_LOTGI</name>
<evidence type="ECO:0000256" key="5">
    <source>
        <dbReference type="ARBA" id="ARBA00022989"/>
    </source>
</evidence>
<keyword evidence="13" id="KW-1185">Reference proteome</keyword>
<dbReference type="Pfam" id="PF00858">
    <property type="entry name" value="ASC"/>
    <property type="match status" value="1"/>
</dbReference>
<keyword evidence="6" id="KW-0915">Sodium</keyword>
<evidence type="ECO:0000256" key="7">
    <source>
        <dbReference type="ARBA" id="ARBA00023065"/>
    </source>
</evidence>
<dbReference type="PRINTS" id="PR01078">
    <property type="entry name" value="AMINACHANNEL"/>
</dbReference>
<keyword evidence="3 11" id="KW-0894">Sodium channel</keyword>
<keyword evidence="5" id="KW-1133">Transmembrane helix</keyword>
<protein>
    <submittedName>
        <fullName evidence="12">Uncharacterized protein</fullName>
    </submittedName>
</protein>
<dbReference type="EMBL" id="KB202518">
    <property type="protein sequence ID" value="ESO89995.1"/>
    <property type="molecule type" value="Genomic_DNA"/>
</dbReference>
<accession>V4A4T2</accession>
<dbReference type="HOGENOM" id="CLU_020415_1_1_1"/>
<comment type="subcellular location">
    <subcellularLocation>
        <location evidence="1">Membrane</location>
        <topology evidence="1">Multi-pass membrane protein</topology>
    </subcellularLocation>
</comment>
<dbReference type="GO" id="GO:0015280">
    <property type="term" value="F:ligand-gated sodium channel activity"/>
    <property type="evidence" value="ECO:0007669"/>
    <property type="project" value="TreeGrafter"/>
</dbReference>
<evidence type="ECO:0000313" key="13">
    <source>
        <dbReference type="Proteomes" id="UP000030746"/>
    </source>
</evidence>
<keyword evidence="4 11" id="KW-0812">Transmembrane</keyword>
<evidence type="ECO:0000313" key="12">
    <source>
        <dbReference type="EMBL" id="ESO89995.1"/>
    </source>
</evidence>
<keyword evidence="10 11" id="KW-0407">Ion channel</keyword>
<dbReference type="Gene3D" id="2.60.470.10">
    <property type="entry name" value="Acid-sensing ion channels like domains"/>
    <property type="match status" value="1"/>
</dbReference>
<dbReference type="InterPro" id="IPR001873">
    <property type="entry name" value="ENaC"/>
</dbReference>
<evidence type="ECO:0000256" key="6">
    <source>
        <dbReference type="ARBA" id="ARBA00023053"/>
    </source>
</evidence>
<evidence type="ECO:0000256" key="9">
    <source>
        <dbReference type="ARBA" id="ARBA00023201"/>
    </source>
</evidence>
<evidence type="ECO:0000256" key="8">
    <source>
        <dbReference type="ARBA" id="ARBA00023136"/>
    </source>
</evidence>
<sequence length="331" mass="36793">MTADASIALGDSIYQVKWDGKELNPNKVFETLPLDEKNCFQFNGESYQRKFGTFITDLGGSRAGLEVIADVLQSGCPASVFDTAGLEVYIQSSFDYAVPSSPDLVLSPGVATYITLSQSQTRFQPYPYKAVGDAYCLDTSLPEYQNYSKVNCFGTCYDTELSKVCPCAPSAIFDIEKKQNLKNCENVTDAVACWSFFSDSLARQIEKGELFQNCDCPEPCLKTEYRHEFSFAYFPTDALADRLVEVGAISHREYARKNLLKFHMNFKDRGVNIIEYIPEYGSSEILGIVGGQLGLFLGASLITATEIVETIILSIYYKISSCVVTKVHIIK</sequence>
<evidence type="ECO:0000256" key="11">
    <source>
        <dbReference type="RuleBase" id="RU000679"/>
    </source>
</evidence>
<keyword evidence="9 11" id="KW-0739">Sodium transport</keyword>
<reference evidence="12 13" key="1">
    <citation type="journal article" date="2013" name="Nature">
        <title>Insights into bilaterian evolution from three spiralian genomes.</title>
        <authorList>
            <person name="Simakov O."/>
            <person name="Marletaz F."/>
            <person name="Cho S.J."/>
            <person name="Edsinger-Gonzales E."/>
            <person name="Havlak P."/>
            <person name="Hellsten U."/>
            <person name="Kuo D.H."/>
            <person name="Larsson T."/>
            <person name="Lv J."/>
            <person name="Arendt D."/>
            <person name="Savage R."/>
            <person name="Osoegawa K."/>
            <person name="de Jong P."/>
            <person name="Grimwood J."/>
            <person name="Chapman J.A."/>
            <person name="Shapiro H."/>
            <person name="Aerts A."/>
            <person name="Otillar R.P."/>
            <person name="Terry A.Y."/>
            <person name="Boore J.L."/>
            <person name="Grigoriev I.V."/>
            <person name="Lindberg D.R."/>
            <person name="Seaver E.C."/>
            <person name="Weisblat D.A."/>
            <person name="Putnam N.H."/>
            <person name="Rokhsar D.S."/>
        </authorList>
    </citation>
    <scope>NUCLEOTIDE SEQUENCE [LARGE SCALE GENOMIC DNA]</scope>
</reference>
<evidence type="ECO:0000256" key="2">
    <source>
        <dbReference type="ARBA" id="ARBA00022448"/>
    </source>
</evidence>
<keyword evidence="7 11" id="KW-0406">Ion transport</keyword>
<evidence type="ECO:0000256" key="10">
    <source>
        <dbReference type="ARBA" id="ARBA00023303"/>
    </source>
</evidence>
<comment type="similarity">
    <text evidence="11">Belongs to the amiloride-sensitive sodium channel (TC 1.A.6) family.</text>
</comment>
<dbReference type="OrthoDB" id="6158258at2759"/>
<dbReference type="CTD" id="20239812"/>
<dbReference type="Proteomes" id="UP000030746">
    <property type="component" value="Unassembled WGS sequence"/>
</dbReference>
<dbReference type="AlphaFoldDB" id="V4A4T2"/>
<evidence type="ECO:0000256" key="4">
    <source>
        <dbReference type="ARBA" id="ARBA00022692"/>
    </source>
</evidence>
<dbReference type="RefSeq" id="XP_009059461.1">
    <property type="nucleotide sequence ID" value="XM_009061213.1"/>
</dbReference>
<dbReference type="KEGG" id="lgi:LOTGIDRAFT_164695"/>
<proteinExistence type="inferred from homology"/>
<keyword evidence="8" id="KW-0472">Membrane</keyword>